<dbReference type="HOGENOM" id="CLU_036904_4_2_1"/>
<dbReference type="InterPro" id="IPR011029">
    <property type="entry name" value="DEATH-like_dom_sf"/>
</dbReference>
<evidence type="ECO:0000256" key="2">
    <source>
        <dbReference type="ARBA" id="ARBA00022670"/>
    </source>
</evidence>
<evidence type="ECO:0000256" key="4">
    <source>
        <dbReference type="ARBA" id="ARBA00022737"/>
    </source>
</evidence>
<feature type="domain" description="DED" evidence="9">
    <location>
        <begin position="1"/>
        <end position="78"/>
    </location>
</feature>
<dbReference type="STRING" id="9785.ENSLAFP00000023139"/>
<dbReference type="GO" id="GO:0004197">
    <property type="term" value="F:cysteine-type endopeptidase activity"/>
    <property type="evidence" value="ECO:0007669"/>
    <property type="project" value="InterPro"/>
</dbReference>
<evidence type="ECO:0000256" key="5">
    <source>
        <dbReference type="ARBA" id="ARBA00022801"/>
    </source>
</evidence>
<evidence type="ECO:0000313" key="12">
    <source>
        <dbReference type="Ensembl" id="ENSLAFP00000023139.1"/>
    </source>
</evidence>
<keyword evidence="2" id="KW-0645">Protease</keyword>
<dbReference type="InterPro" id="IPR033170">
    <property type="entry name" value="Caspase-8_DED1"/>
</dbReference>
<dbReference type="Pfam" id="PF00656">
    <property type="entry name" value="Peptidase_C14"/>
    <property type="match status" value="1"/>
</dbReference>
<dbReference type="Pfam" id="PF01335">
    <property type="entry name" value="DED"/>
    <property type="match status" value="2"/>
</dbReference>
<evidence type="ECO:0000259" key="11">
    <source>
        <dbReference type="PROSITE" id="PS50208"/>
    </source>
</evidence>
<dbReference type="GO" id="GO:0051604">
    <property type="term" value="P:protein maturation"/>
    <property type="evidence" value="ECO:0007669"/>
    <property type="project" value="UniProtKB-ARBA"/>
</dbReference>
<dbReference type="SUPFAM" id="SSF47986">
    <property type="entry name" value="DEATH domain"/>
    <property type="match status" value="2"/>
</dbReference>
<dbReference type="Ensembl" id="ENSLAFT00000029346.1">
    <property type="protein sequence ID" value="ENSLAFP00000023139.1"/>
    <property type="gene ID" value="ENSLAFG00000032402.1"/>
</dbReference>
<keyword evidence="7" id="KW-0865">Zymogen</keyword>
<dbReference type="GO" id="GO:0005737">
    <property type="term" value="C:cytoplasm"/>
    <property type="evidence" value="ECO:0007669"/>
    <property type="project" value="UniProtKB-ARBA"/>
</dbReference>
<comment type="similarity">
    <text evidence="1 8">Belongs to the peptidase C14A family.</text>
</comment>
<dbReference type="InterPro" id="IPR016129">
    <property type="entry name" value="Caspase_his_AS"/>
</dbReference>
<feature type="domain" description="Caspase family p20" evidence="11">
    <location>
        <begin position="232"/>
        <end position="355"/>
    </location>
</feature>
<evidence type="ECO:0000256" key="7">
    <source>
        <dbReference type="ARBA" id="ARBA00023145"/>
    </source>
</evidence>
<organism evidence="12 13">
    <name type="scientific">Loxodonta africana</name>
    <name type="common">African elephant</name>
    <dbReference type="NCBI Taxonomy" id="9785"/>
    <lineage>
        <taxon>Eukaryota</taxon>
        <taxon>Metazoa</taxon>
        <taxon>Chordata</taxon>
        <taxon>Craniata</taxon>
        <taxon>Vertebrata</taxon>
        <taxon>Euteleostomi</taxon>
        <taxon>Mammalia</taxon>
        <taxon>Eutheria</taxon>
        <taxon>Afrotheria</taxon>
        <taxon>Proboscidea</taxon>
        <taxon>Elephantidae</taxon>
        <taxon>Loxodonta</taxon>
    </lineage>
</organism>
<dbReference type="InterPro" id="IPR015917">
    <property type="entry name" value="Pept_C14A"/>
</dbReference>
<evidence type="ECO:0000256" key="3">
    <source>
        <dbReference type="ARBA" id="ARBA00022703"/>
    </source>
</evidence>
<reference evidence="12 13" key="1">
    <citation type="submission" date="2009-06" db="EMBL/GenBank/DDBJ databases">
        <title>The Genome Sequence of Loxodonta africana (African elephant).</title>
        <authorList>
            <person name="Di Palma F."/>
            <person name="Heiman D."/>
            <person name="Young S."/>
            <person name="Johnson J."/>
            <person name="Lander E.S."/>
            <person name="Lindblad-Toh K."/>
        </authorList>
    </citation>
    <scope>NUCLEOTIDE SEQUENCE [LARGE SCALE GENOMIC DNA]</scope>
    <source>
        <strain evidence="12 13">Isolate ISIS603380</strain>
    </source>
</reference>
<protein>
    <submittedName>
        <fullName evidence="12">Caspase 8</fullName>
    </submittedName>
</protein>
<dbReference type="PANTHER" id="PTHR48169:SF7">
    <property type="entry name" value="CASPASE 10"/>
    <property type="match status" value="1"/>
</dbReference>
<dbReference type="MEROPS" id="C14.011"/>
<dbReference type="Gene3D" id="3.40.50.1460">
    <property type="match status" value="1"/>
</dbReference>
<keyword evidence="6" id="KW-0788">Thiol protease</keyword>
<dbReference type="InterPro" id="IPR011600">
    <property type="entry name" value="Pept_C14_caspase"/>
</dbReference>
<dbReference type="CDD" id="cd08333">
    <property type="entry name" value="DED_Caspase_8_r1"/>
    <property type="match status" value="1"/>
</dbReference>
<evidence type="ECO:0000256" key="1">
    <source>
        <dbReference type="ARBA" id="ARBA00010134"/>
    </source>
</evidence>
<dbReference type="AlphaFoldDB" id="G3U5N1"/>
<evidence type="ECO:0000313" key="13">
    <source>
        <dbReference type="Proteomes" id="UP000007646"/>
    </source>
</evidence>
<keyword evidence="4" id="KW-0677">Repeat</keyword>
<sequence>FKKCLFTIGEQLDSEELASLKFLCLEHIPQKSQEHIKTGLMLFEKLQDKGMLEENNLSFLKELLFRIQRLDLLANYLKVSQEEMERELQVPGKTQIFAYRLMLFQISQDITKEDLDSFKFFLSRKIPRSRLKDNVTFLDILIEMERKDILGERKLDTLKNICDQINKNLVKIIEDYENLEEPHRSFPEANSVLTCAFFDLLIQKRRCFYECPGGGHSLAVKEAAVYRMDRKHRGHCVIVNNHNFTTQAARPGTHRDAESLKCVFQWLGFAVRVYDDVTKADLEKALQEYKSHPDHVDGDCFVCCILTHGNLGAVYSSDGALIPIQEITSHFTAQQCPGLAHKPKLFFIQACQGDEIQPSVSIEADALNPEKEPFSPREGSLQDSIPVEADFLLGLATVPGYVSFRHPEKGSWYIQSLCNHLKDLVPRHEDILSILTAVNNDVSRQADKDGTKKQMPQPAFTLRKKLIFPVP</sequence>
<evidence type="ECO:0000259" key="10">
    <source>
        <dbReference type="PROSITE" id="PS50207"/>
    </source>
</evidence>
<keyword evidence="5" id="KW-0378">Hydrolase</keyword>
<dbReference type="InterPro" id="IPR002138">
    <property type="entry name" value="Pept_C14_p10"/>
</dbReference>
<dbReference type="PROSITE" id="PS01121">
    <property type="entry name" value="CASPASE_HIS"/>
    <property type="match status" value="1"/>
</dbReference>
<dbReference type="InterPro" id="IPR029030">
    <property type="entry name" value="Caspase-like_dom_sf"/>
</dbReference>
<dbReference type="InParanoid" id="G3U5N1"/>
<evidence type="ECO:0000256" key="6">
    <source>
        <dbReference type="ARBA" id="ARBA00022807"/>
    </source>
</evidence>
<evidence type="ECO:0000256" key="8">
    <source>
        <dbReference type="RuleBase" id="RU003971"/>
    </source>
</evidence>
<proteinExistence type="inferred from homology"/>
<dbReference type="SUPFAM" id="SSF52129">
    <property type="entry name" value="Caspase-like"/>
    <property type="match status" value="1"/>
</dbReference>
<feature type="domain" description="Caspase family p10" evidence="10">
    <location>
        <begin position="385"/>
        <end position="468"/>
    </location>
</feature>
<dbReference type="OMA" id="YFVENTS"/>
<dbReference type="PROSITE" id="PS50168">
    <property type="entry name" value="DED"/>
    <property type="match status" value="2"/>
</dbReference>
<keyword evidence="3" id="KW-0053">Apoptosis</keyword>
<dbReference type="GO" id="GO:0006508">
    <property type="term" value="P:proteolysis"/>
    <property type="evidence" value="ECO:0007669"/>
    <property type="project" value="UniProtKB-KW"/>
</dbReference>
<dbReference type="InterPro" id="IPR033139">
    <property type="entry name" value="Caspase_cys_AS"/>
</dbReference>
<dbReference type="PANTHER" id="PTHR48169">
    <property type="entry name" value="DED DOMAIN-CONTAINING PROTEIN"/>
    <property type="match status" value="1"/>
</dbReference>
<accession>G3U5N1</accession>
<dbReference type="CDD" id="cd08334">
    <property type="entry name" value="DED_Caspase_8_10_r2"/>
    <property type="match status" value="1"/>
</dbReference>
<keyword evidence="13" id="KW-1185">Reference proteome</keyword>
<dbReference type="InterPro" id="IPR001875">
    <property type="entry name" value="DED_dom"/>
</dbReference>
<dbReference type="Gene3D" id="1.10.533.10">
    <property type="entry name" value="Death Domain, Fas"/>
    <property type="match status" value="2"/>
</dbReference>
<dbReference type="eggNOG" id="KOG3573">
    <property type="taxonomic scope" value="Eukaryota"/>
</dbReference>
<reference evidence="12" key="3">
    <citation type="submission" date="2025-09" db="UniProtKB">
        <authorList>
            <consortium name="Ensembl"/>
        </authorList>
    </citation>
    <scope>IDENTIFICATION</scope>
    <source>
        <strain evidence="12">Isolate ISIS603380</strain>
    </source>
</reference>
<evidence type="ECO:0000259" key="9">
    <source>
        <dbReference type="PROSITE" id="PS50168"/>
    </source>
</evidence>
<dbReference type="GeneTree" id="ENSGT00940000160319"/>
<dbReference type="Proteomes" id="UP000007646">
    <property type="component" value="Unassembled WGS sequence"/>
</dbReference>
<name>G3U5N1_LOXAF</name>
<dbReference type="PROSITE" id="PS50208">
    <property type="entry name" value="CASPASE_P20"/>
    <property type="match status" value="1"/>
</dbReference>
<dbReference type="FunFam" id="3.40.50.1460:FF:000014">
    <property type="entry name" value="Caspase 10, apoptosis-related cysteine peptidase"/>
    <property type="match status" value="1"/>
</dbReference>
<reference evidence="12" key="2">
    <citation type="submission" date="2025-08" db="UniProtKB">
        <authorList>
            <consortium name="Ensembl"/>
        </authorList>
    </citation>
    <scope>IDENTIFICATION</scope>
    <source>
        <strain evidence="12">Isolate ISIS603380</strain>
    </source>
</reference>
<dbReference type="PROSITE" id="PS01122">
    <property type="entry name" value="CASPASE_CYS"/>
    <property type="match status" value="1"/>
</dbReference>
<dbReference type="GO" id="GO:0006915">
    <property type="term" value="P:apoptotic process"/>
    <property type="evidence" value="ECO:0007669"/>
    <property type="project" value="UniProtKB-KW"/>
</dbReference>
<dbReference type="FunFam" id="1.10.533.10:FF:000016">
    <property type="entry name" value="CASP8 and FADD-like apoptosis regulator"/>
    <property type="match status" value="1"/>
</dbReference>
<dbReference type="PRINTS" id="PR00376">
    <property type="entry name" value="IL1BCENZYME"/>
</dbReference>
<dbReference type="InterPro" id="IPR001309">
    <property type="entry name" value="Pept_C14_p20"/>
</dbReference>
<dbReference type="PROSITE" id="PS50207">
    <property type="entry name" value="CASPASE_P10"/>
    <property type="match status" value="1"/>
</dbReference>
<dbReference type="CDD" id="cd00032">
    <property type="entry name" value="CASc"/>
    <property type="match status" value="1"/>
</dbReference>
<feature type="domain" description="DED" evidence="9">
    <location>
        <begin position="98"/>
        <end position="175"/>
    </location>
</feature>
<dbReference type="GO" id="GO:0042981">
    <property type="term" value="P:regulation of apoptotic process"/>
    <property type="evidence" value="ECO:0007669"/>
    <property type="project" value="InterPro"/>
</dbReference>
<dbReference type="SMART" id="SM00115">
    <property type="entry name" value="CASc"/>
    <property type="match status" value="1"/>
</dbReference>
<dbReference type="SMART" id="SM00031">
    <property type="entry name" value="DED"/>
    <property type="match status" value="2"/>
</dbReference>